<evidence type="ECO:0000256" key="3">
    <source>
        <dbReference type="ARBA" id="ARBA00022763"/>
    </source>
</evidence>
<keyword evidence="2" id="KW-0132">Cell division</keyword>
<comment type="subcellular location">
    <subcellularLocation>
        <location evidence="1">Nucleus</location>
    </subcellularLocation>
</comment>
<dbReference type="InterPro" id="IPR016024">
    <property type="entry name" value="ARM-type_fold"/>
</dbReference>
<proteinExistence type="predicted"/>
<dbReference type="AlphaFoldDB" id="A0A5D2APC5"/>
<sequence>MDELHRAVAPFLIASGGIHSGDIFNLIVGTFNGLSDTDGPSFKRIVVILETLAKYRSCVVMLDLECDDLVNEMFSTIFLLDDHPESVLSTMQTIMIVVLEESEDGVTQAARRLAMNVIKQCSKKLEAGIKQILISVMSGDNQLIKSEIDYHEVIYGIYHCAPQILSGVIPYLTGELLADQLDTRLKAVRLVGSLFALPGANICEAFQPIFLEFLKRLTDRVVDVRMFVFEHVKICLLSDPSRPEAPQIISALCDRLLDYDENVRKQVVDVICDVACYSLVSIPVRAVKLVLDH</sequence>
<dbReference type="Proteomes" id="UP000323506">
    <property type="component" value="Chromosome D11"/>
</dbReference>
<dbReference type="GO" id="GO:0005634">
    <property type="term" value="C:nucleus"/>
    <property type="evidence" value="ECO:0007669"/>
    <property type="project" value="UniProtKB-SubCell"/>
</dbReference>
<dbReference type="SUPFAM" id="SSF48371">
    <property type="entry name" value="ARM repeat"/>
    <property type="match status" value="1"/>
</dbReference>
<dbReference type="GO" id="GO:0000785">
    <property type="term" value="C:chromatin"/>
    <property type="evidence" value="ECO:0007669"/>
    <property type="project" value="TreeGrafter"/>
</dbReference>
<accession>A0A5D2APC5</accession>
<keyword evidence="5" id="KW-0234">DNA repair</keyword>
<protein>
    <recommendedName>
        <fullName evidence="10">Condensin complex subunit 1 C-terminal domain-containing protein</fullName>
    </recommendedName>
</protein>
<reference evidence="8 9" key="1">
    <citation type="submission" date="2019-06" db="EMBL/GenBank/DDBJ databases">
        <title>WGS assembly of Gossypium darwinii.</title>
        <authorList>
            <person name="Chen Z.J."/>
            <person name="Sreedasyam A."/>
            <person name="Ando A."/>
            <person name="Song Q."/>
            <person name="De L."/>
            <person name="Hulse-Kemp A."/>
            <person name="Ding M."/>
            <person name="Ye W."/>
            <person name="Kirkbride R."/>
            <person name="Jenkins J."/>
            <person name="Plott C."/>
            <person name="Lovell J."/>
            <person name="Lin Y.-M."/>
            <person name="Vaughn R."/>
            <person name="Liu B."/>
            <person name="Li W."/>
            <person name="Simpson S."/>
            <person name="Scheffler B."/>
            <person name="Saski C."/>
            <person name="Grover C."/>
            <person name="Hu G."/>
            <person name="Conover J."/>
            <person name="Carlson J."/>
            <person name="Shu S."/>
            <person name="Boston L."/>
            <person name="Williams M."/>
            <person name="Peterson D."/>
            <person name="Mcgee K."/>
            <person name="Jones D."/>
            <person name="Wendel J."/>
            <person name="Stelly D."/>
            <person name="Grimwood J."/>
            <person name="Schmutz J."/>
        </authorList>
    </citation>
    <scope>NUCLEOTIDE SEQUENCE [LARGE SCALE GENOMIC DNA]</scope>
    <source>
        <strain evidence="8">1808015.09</strain>
    </source>
</reference>
<dbReference type="InterPro" id="IPR039776">
    <property type="entry name" value="Pds5"/>
</dbReference>
<keyword evidence="7" id="KW-0131">Cell cycle</keyword>
<evidence type="ECO:0000313" key="8">
    <source>
        <dbReference type="EMBL" id="TYG46707.1"/>
    </source>
</evidence>
<keyword evidence="4" id="KW-0498">Mitosis</keyword>
<evidence type="ECO:0000313" key="9">
    <source>
        <dbReference type="Proteomes" id="UP000323506"/>
    </source>
</evidence>
<evidence type="ECO:0000256" key="2">
    <source>
        <dbReference type="ARBA" id="ARBA00022618"/>
    </source>
</evidence>
<keyword evidence="3" id="KW-0227">DNA damage</keyword>
<keyword evidence="9" id="KW-1185">Reference proteome</keyword>
<name>A0A5D2APC5_GOSDA</name>
<evidence type="ECO:0008006" key="10">
    <source>
        <dbReference type="Google" id="ProtNLM"/>
    </source>
</evidence>
<dbReference type="GO" id="GO:0051301">
    <property type="term" value="P:cell division"/>
    <property type="evidence" value="ECO:0007669"/>
    <property type="project" value="UniProtKB-KW"/>
</dbReference>
<evidence type="ECO:0000256" key="1">
    <source>
        <dbReference type="ARBA" id="ARBA00004123"/>
    </source>
</evidence>
<dbReference type="PANTHER" id="PTHR12663:SF0">
    <property type="entry name" value="PRECOCIOUS DISSOCIATION OF SISTERS 5, ISOFORM A"/>
    <property type="match status" value="1"/>
</dbReference>
<evidence type="ECO:0000256" key="7">
    <source>
        <dbReference type="ARBA" id="ARBA00023306"/>
    </source>
</evidence>
<dbReference type="GO" id="GO:0035825">
    <property type="term" value="P:homologous recombination"/>
    <property type="evidence" value="ECO:0007669"/>
    <property type="project" value="UniProtKB-ARBA"/>
</dbReference>
<dbReference type="EMBL" id="CM017711">
    <property type="protein sequence ID" value="TYG46707.1"/>
    <property type="molecule type" value="Genomic_DNA"/>
</dbReference>
<gene>
    <name evidence="8" type="ORF">ES288_D11G278000v1</name>
</gene>
<dbReference type="PANTHER" id="PTHR12663">
    <property type="entry name" value="ANDROGEN INDUCED INHIBITOR OF PROLIFERATION AS3 / PDS5-RELATED"/>
    <property type="match status" value="1"/>
</dbReference>
<dbReference type="Gene3D" id="1.25.10.10">
    <property type="entry name" value="Leucine-rich Repeat Variant"/>
    <property type="match status" value="1"/>
</dbReference>
<evidence type="ECO:0000256" key="6">
    <source>
        <dbReference type="ARBA" id="ARBA00023242"/>
    </source>
</evidence>
<keyword evidence="6" id="KW-0539">Nucleus</keyword>
<dbReference type="Pfam" id="PF20168">
    <property type="entry name" value="PDS5"/>
    <property type="match status" value="1"/>
</dbReference>
<evidence type="ECO:0000256" key="4">
    <source>
        <dbReference type="ARBA" id="ARBA00022776"/>
    </source>
</evidence>
<dbReference type="GO" id="GO:0006281">
    <property type="term" value="P:DNA repair"/>
    <property type="evidence" value="ECO:0007669"/>
    <property type="project" value="UniProtKB-KW"/>
</dbReference>
<organism evidence="8 9">
    <name type="scientific">Gossypium darwinii</name>
    <name type="common">Darwin's cotton</name>
    <name type="synonym">Gossypium barbadense var. darwinii</name>
    <dbReference type="NCBI Taxonomy" id="34276"/>
    <lineage>
        <taxon>Eukaryota</taxon>
        <taxon>Viridiplantae</taxon>
        <taxon>Streptophyta</taxon>
        <taxon>Embryophyta</taxon>
        <taxon>Tracheophyta</taxon>
        <taxon>Spermatophyta</taxon>
        <taxon>Magnoliopsida</taxon>
        <taxon>eudicotyledons</taxon>
        <taxon>Gunneridae</taxon>
        <taxon>Pentapetalae</taxon>
        <taxon>rosids</taxon>
        <taxon>malvids</taxon>
        <taxon>Malvales</taxon>
        <taxon>Malvaceae</taxon>
        <taxon>Malvoideae</taxon>
        <taxon>Gossypium</taxon>
    </lineage>
</organism>
<dbReference type="InterPro" id="IPR011989">
    <property type="entry name" value="ARM-like"/>
</dbReference>
<evidence type="ECO:0000256" key="5">
    <source>
        <dbReference type="ARBA" id="ARBA00023204"/>
    </source>
</evidence>
<dbReference type="GO" id="GO:0007064">
    <property type="term" value="P:mitotic sister chromatid cohesion"/>
    <property type="evidence" value="ECO:0007669"/>
    <property type="project" value="InterPro"/>
</dbReference>